<dbReference type="RefSeq" id="WP_341598226.1">
    <property type="nucleotide sequence ID" value="NZ_JBAKAZ010000040.1"/>
</dbReference>
<keyword evidence="1" id="KW-1133">Transmembrane helix</keyword>
<accession>A0ABU9GS53</accession>
<comment type="caution">
    <text evidence="2">The sequence shown here is derived from an EMBL/GenBank/DDBJ whole genome shotgun (WGS) entry which is preliminary data.</text>
</comment>
<feature type="transmembrane region" description="Helical" evidence="1">
    <location>
        <begin position="94"/>
        <end position="118"/>
    </location>
</feature>
<keyword evidence="3" id="KW-1185">Reference proteome</keyword>
<gene>
    <name evidence="2" type="ORF">V6256_10820</name>
</gene>
<keyword evidence="1" id="KW-0472">Membrane</keyword>
<feature type="transmembrane region" description="Helical" evidence="1">
    <location>
        <begin position="166"/>
        <end position="195"/>
    </location>
</feature>
<proteinExistence type="predicted"/>
<sequence>MLKIFGKILNTLQYNVDKDINETLYQNEVFLASKWSYLEKSILRWSQRHRFYIALMVIISVLIVVNLVVWKGVIGSIAISYFPHWRKLIEWQGIFLAGQLTIVGVVYPLVIGLIGVLFQNKSAKKIIFPIYQMYSGFMFAGLSGLFLSIFIIVGYFFSASLAPSTYVAICLTSALWLTFNVLLTSWFFSTTFLMLDDAKRDRLIVRFTMHELCEFDIRKRLKKLLLHNAIQNKYLFIPDERLFKVRTYKLSDDKYKEICKPSKTPLEIYNVSFRLINTVIRFESYKLGFTYWVSSLWLSKWFVAKGLVGWNFKLNEGAEFVVQPIWYSRPNPRLSLIKYSGLNLSRLSKLLIRLSFSTKQVEDKGDKSLTSMIQAVIGSTHDALREKNIGEFKSSLDNIVKWHIEIASALGFINDSNQPDNWLLLPTTSFFSRRYLDEIMSEYYQVSKLAVELIPDNKEFYGEVLYLHKRIFSRREDLVEEEGFKLIQGNYFNWVLLMEWRSFSFNTTDMMILNKYEDILYDFVGSWESWLDYIGPREMHSENIKQTLPLLITHLEFTAQTAITALRYDNFEAAGWGVDMLNNWIKKVSSRELFHEKYRWNSELVTHRILFESSNIEPWKSILKGDDFKLIPAFDIALKNAAFDLRVITACYILLKPKSDKKDSINKYIKALLSGAAIHPTGTINGTINRTTGAISNCSDLLGAFIRQRDYAHYGEGSYGSWLSKVLESFSRVNEQKRVSGRIYSGWGRNDVCSMNKAYVEIAISLSTHEWQLAHKWFDIIFSATFSHMDQKTLIEDLQTWLKIAEEIDGSILMAEEELTSNIENFKTSVQKVIEQVKNRQHKIVNDAEVDQELLTYFGKVCSESLIAVSNSPLFPIKLFKRFSTNLDITDQKFFQVYLIDYAKEKIAVGLEENRTINEEDSFKRIINNDIKVNILRELLRYTITDCFEYDNAESNIIDVLELAKHIKNPIMFVGDDNLKKTLHKASYDQRTASNNRITFIDGYGNDYLCHIGAIEVFRMSFTDVNHSLLTSKDIFEHIKFAEVSEKQLIKLKYVAYENNESLGNLYLQYWMDVNLTEGMQCFKTTLNITDGDR</sequence>
<protein>
    <submittedName>
        <fullName evidence="2">Uncharacterized protein</fullName>
    </submittedName>
</protein>
<evidence type="ECO:0000256" key="1">
    <source>
        <dbReference type="SAM" id="Phobius"/>
    </source>
</evidence>
<reference evidence="2 3" key="1">
    <citation type="submission" date="2024-02" db="EMBL/GenBank/DDBJ databases">
        <title>Bacteria isolated from the canopy kelp, Nereocystis luetkeana.</title>
        <authorList>
            <person name="Pfister C.A."/>
            <person name="Younker I.T."/>
            <person name="Light S.H."/>
        </authorList>
    </citation>
    <scope>NUCLEOTIDE SEQUENCE [LARGE SCALE GENOMIC DNA]</scope>
    <source>
        <strain evidence="2 3">TI.1.05</strain>
    </source>
</reference>
<feature type="transmembrane region" description="Helical" evidence="1">
    <location>
        <begin position="51"/>
        <end position="82"/>
    </location>
</feature>
<organism evidence="2 3">
    <name type="scientific">Psychromonas aquatilis</name>
    <dbReference type="NCBI Taxonomy" id="2005072"/>
    <lineage>
        <taxon>Bacteria</taxon>
        <taxon>Pseudomonadati</taxon>
        <taxon>Pseudomonadota</taxon>
        <taxon>Gammaproteobacteria</taxon>
        <taxon>Alteromonadales</taxon>
        <taxon>Psychromonadaceae</taxon>
        <taxon>Psychromonas</taxon>
    </lineage>
</organism>
<feature type="transmembrane region" description="Helical" evidence="1">
    <location>
        <begin position="139"/>
        <end position="160"/>
    </location>
</feature>
<name>A0ABU9GS53_9GAMM</name>
<evidence type="ECO:0000313" key="3">
    <source>
        <dbReference type="Proteomes" id="UP001369082"/>
    </source>
</evidence>
<dbReference type="EMBL" id="JBAKAZ010000040">
    <property type="protein sequence ID" value="MEL0630096.1"/>
    <property type="molecule type" value="Genomic_DNA"/>
</dbReference>
<evidence type="ECO:0000313" key="2">
    <source>
        <dbReference type="EMBL" id="MEL0630096.1"/>
    </source>
</evidence>
<keyword evidence="1" id="KW-0812">Transmembrane</keyword>
<dbReference type="Proteomes" id="UP001369082">
    <property type="component" value="Unassembled WGS sequence"/>
</dbReference>